<dbReference type="RefSeq" id="XP_016485148.1">
    <property type="nucleotide sequence ID" value="XM_016629662.1"/>
</dbReference>
<proteinExistence type="predicted"/>
<dbReference type="Proteomes" id="UP000790787">
    <property type="component" value="Chromosome 8"/>
</dbReference>
<name>A0A1S4B8N1_TOBAC</name>
<dbReference type="AlphaFoldDB" id="A0A1S4B8N1"/>
<dbReference type="GeneID" id="107805596"/>
<evidence type="ECO:0000313" key="1">
    <source>
        <dbReference type="Proteomes" id="UP000790787"/>
    </source>
</evidence>
<evidence type="ECO:0000313" key="2">
    <source>
        <dbReference type="RefSeq" id="XP_016485148.1"/>
    </source>
</evidence>
<sequence>MLCYSDMKSPQYDSLYKKYFHNENLYKLIEVTPFIPIEEDAEPISVHEPLSQDQSSMPSSTQCDEALLKEIVKRLSEKFKKDMQAEVTRINKKIAVSEKRFEMTSRI</sequence>
<gene>
    <name evidence="2" type="primary">LOC107805596</name>
</gene>
<reference evidence="2" key="2">
    <citation type="submission" date="2025-08" db="UniProtKB">
        <authorList>
            <consortium name="RefSeq"/>
        </authorList>
    </citation>
    <scope>IDENTIFICATION</scope>
    <source>
        <tissue evidence="2">Leaf</tissue>
    </source>
</reference>
<reference evidence="1" key="1">
    <citation type="journal article" date="2014" name="Nat. Commun.">
        <title>The tobacco genome sequence and its comparison with those of tomato and potato.</title>
        <authorList>
            <person name="Sierro N."/>
            <person name="Battey J.N."/>
            <person name="Ouadi S."/>
            <person name="Bakaher N."/>
            <person name="Bovet L."/>
            <person name="Willig A."/>
            <person name="Goepfert S."/>
            <person name="Peitsch M.C."/>
            <person name="Ivanov N.V."/>
        </authorList>
    </citation>
    <scope>NUCLEOTIDE SEQUENCE [LARGE SCALE GENOMIC DNA]</scope>
</reference>
<protein>
    <submittedName>
        <fullName evidence="2">Uncharacterized protein LOC107805596</fullName>
    </submittedName>
</protein>
<dbReference type="PaxDb" id="4097-A0A1S4B8N1"/>
<keyword evidence="1" id="KW-1185">Reference proteome</keyword>
<accession>A0A1S4B8N1</accession>
<dbReference type="KEGG" id="nta:107805596"/>
<organism evidence="1 2">
    <name type="scientific">Nicotiana tabacum</name>
    <name type="common">Common tobacco</name>
    <dbReference type="NCBI Taxonomy" id="4097"/>
    <lineage>
        <taxon>Eukaryota</taxon>
        <taxon>Viridiplantae</taxon>
        <taxon>Streptophyta</taxon>
        <taxon>Embryophyta</taxon>
        <taxon>Tracheophyta</taxon>
        <taxon>Spermatophyta</taxon>
        <taxon>Magnoliopsida</taxon>
        <taxon>eudicotyledons</taxon>
        <taxon>Gunneridae</taxon>
        <taxon>Pentapetalae</taxon>
        <taxon>asterids</taxon>
        <taxon>lamiids</taxon>
        <taxon>Solanales</taxon>
        <taxon>Solanaceae</taxon>
        <taxon>Nicotianoideae</taxon>
        <taxon>Nicotianeae</taxon>
        <taxon>Nicotiana</taxon>
    </lineage>
</organism>
<dbReference type="RefSeq" id="XP_016485148.1">
    <property type="nucleotide sequence ID" value="XM_016629662.2"/>
</dbReference>